<keyword evidence="2" id="KW-0732">Signal</keyword>
<dbReference type="InterPro" id="IPR050278">
    <property type="entry name" value="Serine_Prot_S9B/DPPIV"/>
</dbReference>
<dbReference type="SUPFAM" id="SSF82171">
    <property type="entry name" value="DPP6 N-terminal domain-like"/>
    <property type="match status" value="1"/>
</dbReference>
<feature type="chain" id="PRO_5046231438" evidence="2">
    <location>
        <begin position="24"/>
        <end position="762"/>
    </location>
</feature>
<dbReference type="Pfam" id="PF00930">
    <property type="entry name" value="DPPIV_N"/>
    <property type="match status" value="1"/>
</dbReference>
<dbReference type="InterPro" id="IPR001375">
    <property type="entry name" value="Peptidase_S9_cat"/>
</dbReference>
<dbReference type="PANTHER" id="PTHR11731">
    <property type="entry name" value="PROTEASE FAMILY S9B,C DIPEPTIDYL-PEPTIDASE IV-RELATED"/>
    <property type="match status" value="1"/>
</dbReference>
<dbReference type="EMBL" id="JAMZEL010000001">
    <property type="protein sequence ID" value="MCP1381603.1"/>
    <property type="molecule type" value="Genomic_DNA"/>
</dbReference>
<protein>
    <submittedName>
        <fullName evidence="5">S9 family peptidase</fullName>
    </submittedName>
</protein>
<dbReference type="SUPFAM" id="SSF53474">
    <property type="entry name" value="alpha/beta-Hydrolases"/>
    <property type="match status" value="1"/>
</dbReference>
<dbReference type="RefSeq" id="WP_253525322.1">
    <property type="nucleotide sequence ID" value="NZ_JAMZEL010000001.1"/>
</dbReference>
<proteinExistence type="predicted"/>
<sequence>MKKTIFTLLISVLLIPISGFAQGKPEDYAKAIKMKKAMDKLYNTPSTINWSASGRLAWYLIQTPRGKEFFSVDPVAKTRQPAFDQVKLAQKLAVMSDGAIDSFNLPFSAITYSQDDREIEFTASGYVWAYNLASNSLLKKQPVISRTPSYGGANRDEQADKSTDKPVVSPNGESTAFIKNHNLYIRSKKTNLETQLSFDGAEGEYYSGLIQWSPDSKKLVTNKVRPGQKHLIYFVRSSPEDQLQPKLESRDYLKPGDVVTVRRPQLFLIDDKKHLSIDDALFSQQYSISRAVWRKDSRTFTFEYNQRGHQVYRVLEVNATTGVVRALVDEQCKTFFTYSPSSNSGKRFRYDVADGKEIIWMSERDGWNHLYLYDGQTGKVKNQITKGEWVVRDVVHVDETKRTLIFAAGGLNPKEDPYYVQYYRINFDGTGLTPLTTENANHTAFFSPDKQFFVDLYSRVDMPPVTVLRSAANGAVMMELEKGDISEYVKVNWRAPEVFTAKARDGKTDIWGVIVRPTNFDPAKKYPVIEYIYAGPHSAHAPKSFIEAERPRLMFELAELGFIVVQLDGMGTSHRSKAFHDVCWQNLKDAGFPDRILWMKAAAAIYPAMDLSRVGIFGNSAGGQNSAGALLLHPDFYKVAVSSSGCHDNRMDKIWWNEQWMGYPIGPHYAESSNVTHAHKLQGKLLLILGEVDDNVDPASSLQLVNALIKANKDFDFLMIPNMGHSMGGEYGERKRRDFFVRHLLGVEPPSFPVQLLLNEAK</sequence>
<dbReference type="Gene3D" id="2.140.10.30">
    <property type="entry name" value="Dipeptidylpeptidase IV, N-terminal domain"/>
    <property type="match status" value="1"/>
</dbReference>
<evidence type="ECO:0000256" key="2">
    <source>
        <dbReference type="SAM" id="SignalP"/>
    </source>
</evidence>
<gene>
    <name evidence="5" type="ORF">NCI00_04170</name>
</gene>
<name>A0ABT1FM22_9BACT</name>
<evidence type="ECO:0000259" key="4">
    <source>
        <dbReference type="Pfam" id="PF00930"/>
    </source>
</evidence>
<evidence type="ECO:0000313" key="6">
    <source>
        <dbReference type="Proteomes" id="UP001204772"/>
    </source>
</evidence>
<feature type="region of interest" description="Disordered" evidence="1">
    <location>
        <begin position="148"/>
        <end position="172"/>
    </location>
</feature>
<comment type="caution">
    <text evidence="5">The sequence shown here is derived from an EMBL/GenBank/DDBJ whole genome shotgun (WGS) entry which is preliminary data.</text>
</comment>
<organism evidence="5 6">
    <name type="scientific">Runella salmonicolor</name>
    <dbReference type="NCBI Taxonomy" id="2950278"/>
    <lineage>
        <taxon>Bacteria</taxon>
        <taxon>Pseudomonadati</taxon>
        <taxon>Bacteroidota</taxon>
        <taxon>Cytophagia</taxon>
        <taxon>Cytophagales</taxon>
        <taxon>Spirosomataceae</taxon>
        <taxon>Runella</taxon>
    </lineage>
</organism>
<feature type="domain" description="Peptidase S9 prolyl oligopeptidase catalytic" evidence="3">
    <location>
        <begin position="557"/>
        <end position="742"/>
    </location>
</feature>
<dbReference type="Gene3D" id="3.40.50.1820">
    <property type="entry name" value="alpha/beta hydrolase"/>
    <property type="match status" value="1"/>
</dbReference>
<feature type="compositionally biased region" description="Basic and acidic residues" evidence="1">
    <location>
        <begin position="154"/>
        <end position="164"/>
    </location>
</feature>
<evidence type="ECO:0000256" key="1">
    <source>
        <dbReference type="SAM" id="MobiDB-lite"/>
    </source>
</evidence>
<accession>A0ABT1FM22</accession>
<keyword evidence="6" id="KW-1185">Reference proteome</keyword>
<evidence type="ECO:0000259" key="3">
    <source>
        <dbReference type="Pfam" id="PF00326"/>
    </source>
</evidence>
<feature type="domain" description="Dipeptidylpeptidase IV N-terminal" evidence="4">
    <location>
        <begin position="150"/>
        <end position="464"/>
    </location>
</feature>
<feature type="signal peptide" evidence="2">
    <location>
        <begin position="1"/>
        <end position="23"/>
    </location>
</feature>
<dbReference type="PANTHER" id="PTHR11731:SF118">
    <property type="entry name" value="BLR1971 PROTEIN"/>
    <property type="match status" value="1"/>
</dbReference>
<dbReference type="InterPro" id="IPR002469">
    <property type="entry name" value="Peptidase_S9B_N"/>
</dbReference>
<evidence type="ECO:0000313" key="5">
    <source>
        <dbReference type="EMBL" id="MCP1381603.1"/>
    </source>
</evidence>
<dbReference type="Proteomes" id="UP001204772">
    <property type="component" value="Unassembled WGS sequence"/>
</dbReference>
<dbReference type="InterPro" id="IPR029058">
    <property type="entry name" value="AB_hydrolase_fold"/>
</dbReference>
<reference evidence="5 6" key="1">
    <citation type="submission" date="2022-06" db="EMBL/GenBank/DDBJ databases">
        <title>Runella sp. S5 genome sequencing.</title>
        <authorList>
            <person name="Park S."/>
        </authorList>
    </citation>
    <scope>NUCLEOTIDE SEQUENCE [LARGE SCALE GENOMIC DNA]</scope>
    <source>
        <strain evidence="5 6">S5</strain>
    </source>
</reference>
<dbReference type="Pfam" id="PF00326">
    <property type="entry name" value="Peptidase_S9"/>
    <property type="match status" value="1"/>
</dbReference>